<evidence type="ECO:0000313" key="1">
    <source>
        <dbReference type="EMBL" id="GAF90657.1"/>
    </source>
</evidence>
<name>X0TR74_9ZZZZ</name>
<proteinExistence type="predicted"/>
<dbReference type="EMBL" id="BARS01016779">
    <property type="protein sequence ID" value="GAF90657.1"/>
    <property type="molecule type" value="Genomic_DNA"/>
</dbReference>
<organism evidence="1">
    <name type="scientific">marine sediment metagenome</name>
    <dbReference type="NCBI Taxonomy" id="412755"/>
    <lineage>
        <taxon>unclassified sequences</taxon>
        <taxon>metagenomes</taxon>
        <taxon>ecological metagenomes</taxon>
    </lineage>
</organism>
<sequence length="280" mass="30906">GTDFAAIGGDGTGSNNIARWWAKGSISTNNEYVSLVGNSDAISTGLAPSGVQDNPGYYIRCIRDDDYEGWNGDPDFLSDKFVTFSYRFKFDDNEYSLVAPFSQAAYVPQQDGYFFEGDEEKAFSSTIVNFMQNYINNVVLNIPLPSGSINEDYKVTDIDILMKESDGLVFKVIETIPVDSNFDITYTPRTTTTTAIGTVTNTKIITTDLNNGILPGYLLYEINGVALNPPVMVISVELNSTTTPPQYEITIAGSATYNDGDTFSWSYNPVPVYEYNYQSL</sequence>
<feature type="non-terminal residue" evidence="1">
    <location>
        <position position="1"/>
    </location>
</feature>
<gene>
    <name evidence="1" type="ORF">S01H1_27540</name>
</gene>
<comment type="caution">
    <text evidence="1">The sequence shown here is derived from an EMBL/GenBank/DDBJ whole genome shotgun (WGS) entry which is preliminary data.</text>
</comment>
<dbReference type="AlphaFoldDB" id="X0TR74"/>
<accession>X0TR74</accession>
<reference evidence="1" key="1">
    <citation type="journal article" date="2014" name="Front. Microbiol.">
        <title>High frequency of phylogenetically diverse reductive dehalogenase-homologous genes in deep subseafloor sedimentary metagenomes.</title>
        <authorList>
            <person name="Kawai M."/>
            <person name="Futagami T."/>
            <person name="Toyoda A."/>
            <person name="Takaki Y."/>
            <person name="Nishi S."/>
            <person name="Hori S."/>
            <person name="Arai W."/>
            <person name="Tsubouchi T."/>
            <person name="Morono Y."/>
            <person name="Uchiyama I."/>
            <person name="Ito T."/>
            <person name="Fujiyama A."/>
            <person name="Inagaki F."/>
            <person name="Takami H."/>
        </authorList>
    </citation>
    <scope>NUCLEOTIDE SEQUENCE</scope>
    <source>
        <strain evidence="1">Expedition CK06-06</strain>
    </source>
</reference>
<protein>
    <submittedName>
        <fullName evidence="1">Uncharacterized protein</fullName>
    </submittedName>
</protein>
<feature type="non-terminal residue" evidence="1">
    <location>
        <position position="280"/>
    </location>
</feature>